<organism evidence="1 2">
    <name type="scientific">Mycena venus</name>
    <dbReference type="NCBI Taxonomy" id="2733690"/>
    <lineage>
        <taxon>Eukaryota</taxon>
        <taxon>Fungi</taxon>
        <taxon>Dikarya</taxon>
        <taxon>Basidiomycota</taxon>
        <taxon>Agaricomycotina</taxon>
        <taxon>Agaricomycetes</taxon>
        <taxon>Agaricomycetidae</taxon>
        <taxon>Agaricales</taxon>
        <taxon>Marasmiineae</taxon>
        <taxon>Mycenaceae</taxon>
        <taxon>Mycena</taxon>
    </lineage>
</organism>
<keyword evidence="2" id="KW-1185">Reference proteome</keyword>
<dbReference type="Proteomes" id="UP000620124">
    <property type="component" value="Unassembled WGS sequence"/>
</dbReference>
<name>A0A8H6YP58_9AGAR</name>
<evidence type="ECO:0000313" key="2">
    <source>
        <dbReference type="Proteomes" id="UP000620124"/>
    </source>
</evidence>
<evidence type="ECO:0008006" key="3">
    <source>
        <dbReference type="Google" id="ProtNLM"/>
    </source>
</evidence>
<proteinExistence type="predicted"/>
<evidence type="ECO:0000313" key="1">
    <source>
        <dbReference type="EMBL" id="KAF7364713.1"/>
    </source>
</evidence>
<dbReference type="InterPro" id="IPR016181">
    <property type="entry name" value="Acyl_CoA_acyltransferase"/>
</dbReference>
<dbReference type="SUPFAM" id="SSF55729">
    <property type="entry name" value="Acyl-CoA N-acyltransferases (Nat)"/>
    <property type="match status" value="1"/>
</dbReference>
<protein>
    <recommendedName>
        <fullName evidence="3">N-acetyltransferase domain-containing protein</fullName>
    </recommendedName>
</protein>
<accession>A0A8H6YP58</accession>
<comment type="caution">
    <text evidence="1">The sequence shown here is derived from an EMBL/GenBank/DDBJ whole genome shotgun (WGS) entry which is preliminary data.</text>
</comment>
<gene>
    <name evidence="1" type="ORF">MVEN_00341100</name>
</gene>
<dbReference type="Gene3D" id="3.40.630.30">
    <property type="match status" value="1"/>
</dbReference>
<reference evidence="1" key="1">
    <citation type="submission" date="2020-05" db="EMBL/GenBank/DDBJ databases">
        <title>Mycena genomes resolve the evolution of fungal bioluminescence.</title>
        <authorList>
            <person name="Tsai I.J."/>
        </authorList>
    </citation>
    <scope>NUCLEOTIDE SEQUENCE</scope>
    <source>
        <strain evidence="1">CCC161011</strain>
    </source>
</reference>
<dbReference type="AlphaFoldDB" id="A0A8H6YP58"/>
<sequence length="113" mass="12753">MPSHKAYCHTVEITVFVHPEHLTRGIGSAMMDGLLFRLRNPESLQGWALSKAPAAITEVLCIMAIDVNGKDSGYGLRDWYSRWGFQEVGRLKRVGFKFGIWIDTSILQLSLPF</sequence>
<dbReference type="EMBL" id="JACAZI010000003">
    <property type="protein sequence ID" value="KAF7364713.1"/>
    <property type="molecule type" value="Genomic_DNA"/>
</dbReference>
<dbReference type="OrthoDB" id="2129362at2759"/>